<keyword evidence="1" id="KW-0812">Transmembrane</keyword>
<feature type="transmembrane region" description="Helical" evidence="1">
    <location>
        <begin position="60"/>
        <end position="86"/>
    </location>
</feature>
<comment type="caution">
    <text evidence="2">The sequence shown here is derived from an EMBL/GenBank/DDBJ whole genome shotgun (WGS) entry which is preliminary data.</text>
</comment>
<evidence type="ECO:0000313" key="3">
    <source>
        <dbReference type="Proteomes" id="UP000309848"/>
    </source>
</evidence>
<accession>A0A4S1WQC9</accession>
<dbReference type="EMBL" id="SRXU01000003">
    <property type="protein sequence ID" value="TGX43486.1"/>
    <property type="molecule type" value="Genomic_DNA"/>
</dbReference>
<organism evidence="2 3">
    <name type="scientific">Sphingomonas naasensis</name>
    <dbReference type="NCBI Taxonomy" id="1344951"/>
    <lineage>
        <taxon>Bacteria</taxon>
        <taxon>Pseudomonadati</taxon>
        <taxon>Pseudomonadota</taxon>
        <taxon>Alphaproteobacteria</taxon>
        <taxon>Sphingomonadales</taxon>
        <taxon>Sphingomonadaceae</taxon>
        <taxon>Sphingomonas</taxon>
    </lineage>
</organism>
<feature type="transmembrane region" description="Helical" evidence="1">
    <location>
        <begin position="148"/>
        <end position="166"/>
    </location>
</feature>
<gene>
    <name evidence="2" type="ORF">E5A74_09255</name>
</gene>
<name>A0A4S1WQC9_9SPHN</name>
<reference evidence="2 3" key="1">
    <citation type="submission" date="2019-04" db="EMBL/GenBank/DDBJ databases">
        <title>Sphingomonas psychrotolerans sp. nov., isolated from soil in the Tianshan Mountains, Xinjiang, China.</title>
        <authorList>
            <person name="Luo Y."/>
            <person name="Sheng H."/>
        </authorList>
    </citation>
    <scope>NUCLEOTIDE SEQUENCE [LARGE SCALE GENOMIC DNA]</scope>
    <source>
        <strain evidence="2 3">KIS18-15</strain>
    </source>
</reference>
<evidence type="ECO:0000313" key="2">
    <source>
        <dbReference type="EMBL" id="TGX43486.1"/>
    </source>
</evidence>
<dbReference type="Proteomes" id="UP000309848">
    <property type="component" value="Unassembled WGS sequence"/>
</dbReference>
<feature type="transmembrane region" description="Helical" evidence="1">
    <location>
        <begin position="172"/>
        <end position="191"/>
    </location>
</feature>
<protein>
    <submittedName>
        <fullName evidence="2">Uncharacterized protein</fullName>
    </submittedName>
</protein>
<sequence length="205" mass="22067">MALAVCCFGESRREWARAMRAEFEAAAADGRPLLFALGCLAAAWRELLTREEGRFVLTSYALALGLMLPMAALQIGCAVLGLPYLYAGQNGLRGALLDGGTQELLLRGVYQAAVPSLSVLLLLVGVGHLRIAWAMLERDWSRVTRMGSLSLAAAATLILFMAALFLDGSQALLQAMILAIELATVSVVARWHAQLFPPRAEEPAR</sequence>
<keyword evidence="1" id="KW-1133">Transmembrane helix</keyword>
<feature type="transmembrane region" description="Helical" evidence="1">
    <location>
        <begin position="112"/>
        <end position="136"/>
    </location>
</feature>
<keyword evidence="1" id="KW-0472">Membrane</keyword>
<dbReference type="OrthoDB" id="7561456at2"/>
<proteinExistence type="predicted"/>
<evidence type="ECO:0000256" key="1">
    <source>
        <dbReference type="SAM" id="Phobius"/>
    </source>
</evidence>
<dbReference type="AlphaFoldDB" id="A0A4S1WQC9"/>
<keyword evidence="3" id="KW-1185">Reference proteome</keyword>